<dbReference type="PANTHER" id="PTHR13136">
    <property type="entry name" value="TESTIS DEVELOPMENT PROTEIN PRTD"/>
    <property type="match status" value="1"/>
</dbReference>
<dbReference type="AlphaFoldDB" id="A0A5B0VKR7"/>
<dbReference type="Proteomes" id="UP000323161">
    <property type="component" value="Unassembled WGS sequence"/>
</dbReference>
<organism evidence="2 3">
    <name type="scientific">Marinobacter salinexigens</name>
    <dbReference type="NCBI Taxonomy" id="2919747"/>
    <lineage>
        <taxon>Bacteria</taxon>
        <taxon>Pseudomonadati</taxon>
        <taxon>Pseudomonadota</taxon>
        <taxon>Gammaproteobacteria</taxon>
        <taxon>Pseudomonadales</taxon>
        <taxon>Marinobacteraceae</taxon>
        <taxon>Marinobacter</taxon>
    </lineage>
</organism>
<gene>
    <name evidence="2" type="ORF">FWJ25_06085</name>
</gene>
<comment type="caution">
    <text evidence="2">The sequence shown here is derived from an EMBL/GenBank/DDBJ whole genome shotgun (WGS) entry which is preliminary data.</text>
</comment>
<protein>
    <submittedName>
        <fullName evidence="2">Alpha/beta hydrolase</fullName>
    </submittedName>
</protein>
<feature type="domain" description="KANL3/Tex30 alpha/beta hydrolase-like" evidence="1">
    <location>
        <begin position="26"/>
        <end position="220"/>
    </location>
</feature>
<evidence type="ECO:0000313" key="3">
    <source>
        <dbReference type="Proteomes" id="UP000323161"/>
    </source>
</evidence>
<dbReference type="PANTHER" id="PTHR13136:SF11">
    <property type="entry name" value="TESTIS-EXPRESSED PROTEIN 30"/>
    <property type="match status" value="1"/>
</dbReference>
<evidence type="ECO:0000259" key="1">
    <source>
        <dbReference type="Pfam" id="PF20408"/>
    </source>
</evidence>
<sequence>MIAPKTGKVNFVKLIYTKEYVNNPEVVLILAHGAGAPADSSFMEALASALEKEGIACVRFEFPYMVKRREDGKKRPPDRQPKLLECFSGVVDAVLKDVGPDSLVLIGGKSMGGRMATLLATEKKGIEGVACFGYPFHPPGKLDRWRTDHFKDVEAPVLIVQGTRDPFGKPDEVADHLGAQPGILLHWLEGGNHDFQPPVRLQKSQQGLIEEAAAETRRFIDENLNVRGR</sequence>
<dbReference type="SUPFAM" id="SSF53474">
    <property type="entry name" value="alpha/beta-Hydrolases"/>
    <property type="match status" value="1"/>
</dbReference>
<dbReference type="EMBL" id="VTUU01000002">
    <property type="protein sequence ID" value="KAA1174943.1"/>
    <property type="molecule type" value="Genomic_DNA"/>
</dbReference>
<proteinExistence type="predicted"/>
<dbReference type="InterPro" id="IPR029058">
    <property type="entry name" value="AB_hydrolase_fold"/>
</dbReference>
<evidence type="ECO:0000313" key="2">
    <source>
        <dbReference type="EMBL" id="KAA1174943.1"/>
    </source>
</evidence>
<accession>A0A5B0VKR7</accession>
<reference evidence="2 3" key="1">
    <citation type="submission" date="2019-08" db="EMBL/GenBank/DDBJ databases">
        <title>Marinobacter ZYF650 sp. nov., a marine bacterium isolated from seawater of the Mariana trench.</title>
        <authorList>
            <person name="Ahmad W."/>
        </authorList>
    </citation>
    <scope>NUCLEOTIDE SEQUENCE [LARGE SCALE GENOMIC DNA]</scope>
    <source>
        <strain evidence="2 3">ZYF650</strain>
    </source>
</reference>
<keyword evidence="2" id="KW-0378">Hydrolase</keyword>
<keyword evidence="3" id="KW-1185">Reference proteome</keyword>
<dbReference type="InterPro" id="IPR046879">
    <property type="entry name" value="KANL3/Tex30_Abhydrolase"/>
</dbReference>
<dbReference type="GO" id="GO:0016787">
    <property type="term" value="F:hydrolase activity"/>
    <property type="evidence" value="ECO:0007669"/>
    <property type="project" value="UniProtKB-KW"/>
</dbReference>
<dbReference type="Gene3D" id="3.40.50.1820">
    <property type="entry name" value="alpha/beta hydrolase"/>
    <property type="match status" value="1"/>
</dbReference>
<dbReference type="InterPro" id="IPR026555">
    <property type="entry name" value="NSL3/Tex30"/>
</dbReference>
<dbReference type="Pfam" id="PF20408">
    <property type="entry name" value="Abhydrolase_11"/>
    <property type="match status" value="1"/>
</dbReference>
<name>A0A5B0VKR7_9GAMM</name>